<reference evidence="3" key="1">
    <citation type="journal article" date="2021" name="BMC Genomics">
        <title>Chromosome-level genome assembly and manually-curated proteome of model necrotroph Parastagonospora nodorum Sn15 reveals a genome-wide trove of candidate effector homologs, and redundancy of virulence-related functions within an accessory chromosome.</title>
        <authorList>
            <person name="Bertazzoni S."/>
            <person name="Jones D.A.B."/>
            <person name="Phan H.T."/>
            <person name="Tan K.-C."/>
            <person name="Hane J.K."/>
        </authorList>
    </citation>
    <scope>NUCLEOTIDE SEQUENCE [LARGE SCALE GENOMIC DNA]</scope>
    <source>
        <strain evidence="3">SN15 / ATCC MYA-4574 / FGSC 10173)</strain>
    </source>
</reference>
<evidence type="ECO:0000313" key="2">
    <source>
        <dbReference type="EMBL" id="QRD03612.1"/>
    </source>
</evidence>
<keyword evidence="3" id="KW-1185">Reference proteome</keyword>
<accession>A0A7U2FE55</accession>
<gene>
    <name evidence="2" type="ORF">JI435_420000</name>
</gene>
<dbReference type="AlphaFoldDB" id="A0A7U2FE55"/>
<proteinExistence type="predicted"/>
<dbReference type="EMBL" id="CP069037">
    <property type="protein sequence ID" value="QRD03612.1"/>
    <property type="molecule type" value="Genomic_DNA"/>
</dbReference>
<organism evidence="2 3">
    <name type="scientific">Phaeosphaeria nodorum (strain SN15 / ATCC MYA-4574 / FGSC 10173)</name>
    <name type="common">Glume blotch fungus</name>
    <name type="synonym">Parastagonospora nodorum</name>
    <dbReference type="NCBI Taxonomy" id="321614"/>
    <lineage>
        <taxon>Eukaryota</taxon>
        <taxon>Fungi</taxon>
        <taxon>Dikarya</taxon>
        <taxon>Ascomycota</taxon>
        <taxon>Pezizomycotina</taxon>
        <taxon>Dothideomycetes</taxon>
        <taxon>Pleosporomycetidae</taxon>
        <taxon>Pleosporales</taxon>
        <taxon>Pleosporineae</taxon>
        <taxon>Phaeosphaeriaceae</taxon>
        <taxon>Parastagonospora</taxon>
    </lineage>
</organism>
<dbReference type="VEuPathDB" id="FungiDB:JI435_420000"/>
<evidence type="ECO:0000313" key="3">
    <source>
        <dbReference type="Proteomes" id="UP000663193"/>
    </source>
</evidence>
<evidence type="ECO:0000256" key="1">
    <source>
        <dbReference type="SAM" id="MobiDB-lite"/>
    </source>
</evidence>
<name>A0A7U2FE55_PHANO</name>
<protein>
    <submittedName>
        <fullName evidence="2">Uncharacterized protein</fullName>
    </submittedName>
</protein>
<feature type="region of interest" description="Disordered" evidence="1">
    <location>
        <begin position="24"/>
        <end position="53"/>
    </location>
</feature>
<sequence>MLVYFWTVVSRGNARPLAMRVNNRPHHEKASFTSSSSAPLRRGAPSHKTRPTRGTVCTIAGTAPVSTWIDLLCSGIFTTQLEIKVPCRCITTRNNGCQ</sequence>
<dbReference type="Proteomes" id="UP000663193">
    <property type="component" value="Chromosome 15"/>
</dbReference>